<protein>
    <submittedName>
        <fullName evidence="1">Uncharacterized protein</fullName>
    </submittedName>
</protein>
<sequence length="39" mass="4178">MPALTHAITLSAYLLPPAVVPSPFSSSTSPFYSYQPPQL</sequence>
<name>A0A0A8ZHD4_ARUDO</name>
<evidence type="ECO:0000313" key="1">
    <source>
        <dbReference type="EMBL" id="JAD38221.1"/>
    </source>
</evidence>
<reference evidence="1" key="2">
    <citation type="journal article" date="2015" name="Data Brief">
        <title>Shoot transcriptome of the giant reed, Arundo donax.</title>
        <authorList>
            <person name="Barrero R.A."/>
            <person name="Guerrero F.D."/>
            <person name="Moolhuijzen P."/>
            <person name="Goolsby J.A."/>
            <person name="Tidwell J."/>
            <person name="Bellgard S.E."/>
            <person name="Bellgard M.I."/>
        </authorList>
    </citation>
    <scope>NUCLEOTIDE SEQUENCE</scope>
    <source>
        <tissue evidence="1">Shoot tissue taken approximately 20 cm above the soil surface</tissue>
    </source>
</reference>
<proteinExistence type="predicted"/>
<accession>A0A0A8ZHD4</accession>
<reference evidence="1" key="1">
    <citation type="submission" date="2014-09" db="EMBL/GenBank/DDBJ databases">
        <authorList>
            <person name="Magalhaes I.L.F."/>
            <person name="Oliveira U."/>
            <person name="Santos F.R."/>
            <person name="Vidigal T.H.D.A."/>
            <person name="Brescovit A.D."/>
            <person name="Santos A.J."/>
        </authorList>
    </citation>
    <scope>NUCLEOTIDE SEQUENCE</scope>
    <source>
        <tissue evidence="1">Shoot tissue taken approximately 20 cm above the soil surface</tissue>
    </source>
</reference>
<dbReference type="EMBL" id="GBRH01259674">
    <property type="protein sequence ID" value="JAD38221.1"/>
    <property type="molecule type" value="Transcribed_RNA"/>
</dbReference>
<organism evidence="1">
    <name type="scientific">Arundo donax</name>
    <name type="common">Giant reed</name>
    <name type="synonym">Donax arundinaceus</name>
    <dbReference type="NCBI Taxonomy" id="35708"/>
    <lineage>
        <taxon>Eukaryota</taxon>
        <taxon>Viridiplantae</taxon>
        <taxon>Streptophyta</taxon>
        <taxon>Embryophyta</taxon>
        <taxon>Tracheophyta</taxon>
        <taxon>Spermatophyta</taxon>
        <taxon>Magnoliopsida</taxon>
        <taxon>Liliopsida</taxon>
        <taxon>Poales</taxon>
        <taxon>Poaceae</taxon>
        <taxon>PACMAD clade</taxon>
        <taxon>Arundinoideae</taxon>
        <taxon>Arundineae</taxon>
        <taxon>Arundo</taxon>
    </lineage>
</organism>
<dbReference type="AlphaFoldDB" id="A0A0A8ZHD4"/>